<organism evidence="2 3">
    <name type="scientific">Fusarium oxysporum</name>
    <name type="common">Fusarium vascular wilt</name>
    <dbReference type="NCBI Taxonomy" id="5507"/>
    <lineage>
        <taxon>Eukaryota</taxon>
        <taxon>Fungi</taxon>
        <taxon>Dikarya</taxon>
        <taxon>Ascomycota</taxon>
        <taxon>Pezizomycotina</taxon>
        <taxon>Sordariomycetes</taxon>
        <taxon>Hypocreomycetidae</taxon>
        <taxon>Hypocreales</taxon>
        <taxon>Nectriaceae</taxon>
        <taxon>Fusarium</taxon>
        <taxon>Fusarium oxysporum species complex</taxon>
    </lineage>
</organism>
<protein>
    <submittedName>
        <fullName evidence="2">Uncharacterized protein</fullName>
    </submittedName>
</protein>
<dbReference type="VEuPathDB" id="FungiDB:HZS61_016627"/>
<dbReference type="VEuPathDB" id="FungiDB:FOMG_13692"/>
<dbReference type="VEuPathDB" id="FungiDB:FOC1_g10010435"/>
<feature type="region of interest" description="Disordered" evidence="1">
    <location>
        <begin position="580"/>
        <end position="600"/>
    </location>
</feature>
<evidence type="ECO:0000256" key="1">
    <source>
        <dbReference type="SAM" id="MobiDB-lite"/>
    </source>
</evidence>
<feature type="compositionally biased region" description="Polar residues" evidence="1">
    <location>
        <begin position="412"/>
        <end position="436"/>
    </location>
</feature>
<sequence>MPRRWFSDRLHHAWGRVAGRHGRQRDQGSQSPQHYAEIVAAPDQSPDRANHLRRGSSLPDLLTRASLGVIAQPLPLDSQSLWDTPTPAPSPVQSQSNGAIGLGTFLGELEREASREDQHFIPTAIITTRDTGSIGTGIEDQPWMLPGQDFFPESQPPVPSHLRTGLFLNSQPRHRTLEPCDCCSPKTLAGDWRALTPDPLTHTFTRHESLASCSELRGRDHSKSQDKAFAVPISVITIHSDVFALLLEVLVSPSGLIGQEDGLNLPLLLATLSYALDQGMTRETKKLKRTIDRYIPLRMFHHNPHNNSPRLEFEYYEFRSEEVYRAWLVVSKDGRLRDYLSPSEAVTLYIYLVPNWWWSNWIHDYDEKFIEDTNIAWAYIEGVPGSRFEQVFQSFFSRTRLGLHSWTGSAALSGGDQSSVTKTGSQEEALQGSGNQPDGALTLYGVPSQGTRKAPHQKHPPVSGGDLEETLRGFQGGPRQWALDALFSGAPGASDNNPTPGTQGAPFMGALGDMHESPCQALDALFSGAPRGSNNSRKPGTQDVPTTGALEAVQVSQHWALDALFTGSAREILDESVQDGFRTGVPEGSDYDQMRGDQDVPRIVPPVAVSDISASSERDIRRIRRETAVLPRVD</sequence>
<evidence type="ECO:0000313" key="2">
    <source>
        <dbReference type="EMBL" id="SCO89728.1"/>
    </source>
</evidence>
<dbReference type="AlphaFoldDB" id="A0A2H3TM37"/>
<evidence type="ECO:0000313" key="3">
    <source>
        <dbReference type="Proteomes" id="UP000219369"/>
    </source>
</evidence>
<accession>A0A2H3TM37</accession>
<dbReference type="Proteomes" id="UP000219369">
    <property type="component" value="Unassembled WGS sequence"/>
</dbReference>
<dbReference type="VEuPathDB" id="FungiDB:FOIG_04088"/>
<dbReference type="EMBL" id="FMJY01000008">
    <property type="protein sequence ID" value="SCO89728.1"/>
    <property type="molecule type" value="Genomic_DNA"/>
</dbReference>
<proteinExistence type="predicted"/>
<reference evidence="3" key="1">
    <citation type="submission" date="2016-09" db="EMBL/GenBank/DDBJ databases">
        <authorList>
            <person name="Guldener U."/>
        </authorList>
    </citation>
    <scope>NUCLEOTIDE SEQUENCE [LARGE SCALE GENOMIC DNA]</scope>
    <source>
        <strain evidence="3">V64-1</strain>
    </source>
</reference>
<feature type="region of interest" description="Disordered" evidence="1">
    <location>
        <begin position="412"/>
        <end position="464"/>
    </location>
</feature>
<gene>
    <name evidence="2" type="ORF">FRV6_13856</name>
</gene>
<dbReference type="VEuPathDB" id="FungiDB:FOC4_g10007985"/>
<dbReference type="VEuPathDB" id="FungiDB:FOZG_11665"/>
<dbReference type="VEuPathDB" id="FungiDB:FOXG_11564"/>
<name>A0A2H3TM37_FUSOX</name>
<dbReference type="OrthoDB" id="5082783at2759"/>